<dbReference type="KEGG" id="tva:4758644"/>
<name>A2F2P7_TRIV3</name>
<feature type="compositionally biased region" description="Basic and acidic residues" evidence="2">
    <location>
        <begin position="18"/>
        <end position="28"/>
    </location>
</feature>
<evidence type="ECO:0000256" key="2">
    <source>
        <dbReference type="SAM" id="MobiDB-lite"/>
    </source>
</evidence>
<dbReference type="InParanoid" id="A2F2P7"/>
<reference evidence="3" key="2">
    <citation type="journal article" date="2007" name="Science">
        <title>Draft genome sequence of the sexually transmitted pathogen Trichomonas vaginalis.</title>
        <authorList>
            <person name="Carlton J.M."/>
            <person name="Hirt R.P."/>
            <person name="Silva J.C."/>
            <person name="Delcher A.L."/>
            <person name="Schatz M."/>
            <person name="Zhao Q."/>
            <person name="Wortman J.R."/>
            <person name="Bidwell S.L."/>
            <person name="Alsmark U.C.M."/>
            <person name="Besteiro S."/>
            <person name="Sicheritz-Ponten T."/>
            <person name="Noel C.J."/>
            <person name="Dacks J.B."/>
            <person name="Foster P.G."/>
            <person name="Simillion C."/>
            <person name="Van de Peer Y."/>
            <person name="Miranda-Saavedra D."/>
            <person name="Barton G.J."/>
            <person name="Westrop G.D."/>
            <person name="Mueller S."/>
            <person name="Dessi D."/>
            <person name="Fiori P.L."/>
            <person name="Ren Q."/>
            <person name="Paulsen I."/>
            <person name="Zhang H."/>
            <person name="Bastida-Corcuera F.D."/>
            <person name="Simoes-Barbosa A."/>
            <person name="Brown M.T."/>
            <person name="Hayes R.D."/>
            <person name="Mukherjee M."/>
            <person name="Okumura C.Y."/>
            <person name="Schneider R."/>
            <person name="Smith A.J."/>
            <person name="Vanacova S."/>
            <person name="Villalvazo M."/>
            <person name="Haas B.J."/>
            <person name="Pertea M."/>
            <person name="Feldblyum T.V."/>
            <person name="Utterback T.R."/>
            <person name="Shu C.L."/>
            <person name="Osoegawa K."/>
            <person name="de Jong P.J."/>
            <person name="Hrdy I."/>
            <person name="Horvathova L."/>
            <person name="Zubacova Z."/>
            <person name="Dolezal P."/>
            <person name="Malik S.B."/>
            <person name="Logsdon J.M. Jr."/>
            <person name="Henze K."/>
            <person name="Gupta A."/>
            <person name="Wang C.C."/>
            <person name="Dunne R.L."/>
            <person name="Upcroft J.A."/>
            <person name="Upcroft P."/>
            <person name="White O."/>
            <person name="Salzberg S.L."/>
            <person name="Tang P."/>
            <person name="Chiu C.-H."/>
            <person name="Lee Y.-S."/>
            <person name="Embley T.M."/>
            <person name="Coombs G.H."/>
            <person name="Mottram J.C."/>
            <person name="Tachezy J."/>
            <person name="Fraser-Liggett C.M."/>
            <person name="Johnson P.J."/>
        </authorList>
    </citation>
    <scope>NUCLEOTIDE SEQUENCE [LARGE SCALE GENOMIC DNA]</scope>
    <source>
        <strain evidence="3">G3</strain>
    </source>
</reference>
<gene>
    <name evidence="3" type="ORF">TVAG_304620</name>
</gene>
<dbReference type="RefSeq" id="XP_001313750.1">
    <property type="nucleotide sequence ID" value="XM_001313749.1"/>
</dbReference>
<feature type="compositionally biased region" description="Basic and acidic residues" evidence="2">
    <location>
        <begin position="283"/>
        <end position="295"/>
    </location>
</feature>
<evidence type="ECO:0000313" key="4">
    <source>
        <dbReference type="Proteomes" id="UP000001542"/>
    </source>
</evidence>
<evidence type="ECO:0000256" key="1">
    <source>
        <dbReference type="SAM" id="Coils"/>
    </source>
</evidence>
<feature type="compositionally biased region" description="Basic and acidic residues" evidence="2">
    <location>
        <begin position="302"/>
        <end position="313"/>
    </location>
</feature>
<dbReference type="VEuPathDB" id="TrichDB:TVAG_304620"/>
<accession>A2F2P7</accession>
<feature type="coiled-coil region" evidence="1">
    <location>
        <begin position="515"/>
        <end position="586"/>
    </location>
</feature>
<keyword evidence="4" id="KW-1185">Reference proteome</keyword>
<dbReference type="SMR" id="A2F2P7"/>
<reference evidence="3" key="1">
    <citation type="submission" date="2006-10" db="EMBL/GenBank/DDBJ databases">
        <authorList>
            <person name="Amadeo P."/>
            <person name="Zhao Q."/>
            <person name="Wortman J."/>
            <person name="Fraser-Liggett C."/>
            <person name="Carlton J."/>
        </authorList>
    </citation>
    <scope>NUCLEOTIDE SEQUENCE</scope>
    <source>
        <strain evidence="3">G3</strain>
    </source>
</reference>
<protein>
    <submittedName>
        <fullName evidence="3">Uncharacterized protein</fullName>
    </submittedName>
</protein>
<keyword evidence="1" id="KW-0175">Coiled coil</keyword>
<feature type="compositionally biased region" description="Basic and acidic residues" evidence="2">
    <location>
        <begin position="420"/>
        <end position="432"/>
    </location>
</feature>
<proteinExistence type="predicted"/>
<feature type="compositionally biased region" description="Polar residues" evidence="2">
    <location>
        <begin position="405"/>
        <end position="416"/>
    </location>
</feature>
<feature type="region of interest" description="Disordered" evidence="2">
    <location>
        <begin position="1"/>
        <end position="36"/>
    </location>
</feature>
<dbReference type="Proteomes" id="UP000001542">
    <property type="component" value="Unassembled WGS sequence"/>
</dbReference>
<dbReference type="VEuPathDB" id="TrichDB:TVAGG3_1020450"/>
<organism evidence="3 4">
    <name type="scientific">Trichomonas vaginalis (strain ATCC PRA-98 / G3)</name>
    <dbReference type="NCBI Taxonomy" id="412133"/>
    <lineage>
        <taxon>Eukaryota</taxon>
        <taxon>Metamonada</taxon>
        <taxon>Parabasalia</taxon>
        <taxon>Trichomonadida</taxon>
        <taxon>Trichomonadidae</taxon>
        <taxon>Trichomonas</taxon>
    </lineage>
</organism>
<feature type="compositionally biased region" description="Basic and acidic residues" evidence="2">
    <location>
        <begin position="393"/>
        <end position="404"/>
    </location>
</feature>
<dbReference type="EMBL" id="DS113588">
    <property type="protein sequence ID" value="EAY00821.1"/>
    <property type="molecule type" value="Genomic_DNA"/>
</dbReference>
<dbReference type="STRING" id="5722.A2F2P7"/>
<feature type="region of interest" description="Disordered" evidence="2">
    <location>
        <begin position="274"/>
        <end position="313"/>
    </location>
</feature>
<dbReference type="AlphaFoldDB" id="A2F2P7"/>
<sequence length="813" mass="94375">MRRGSLIPKKTRAPSVPAKEEYLVDNSKKNNKKQTIPARRRSLTPTNLNQIPRINDESSTAAKLSTDFIDIIKKNSSLKRMQVMDIDKIGKELPLMARRSVRMGNFERQKKSEAPKKFWNIWNSIIQKHTEQLKDLESTLMDRIKDSHKELTQISKPLFDHQEDIPKDCQNHLNNISRVLDIVQYFMNGDESSDIQICIKLLADINKNAAQYQEIRVIIEPVQKLQQTLIDYNKFFTNQSNYIKQHDISITELKKLIYQPEGLTIIEAKPVRSSSSASPRVSESPKVEEEPEKKISFVSDLESEKSSSSEDNKIEIQKLQAETIKKQSELKQLQQEKKTVQKELITAKDQNAKQGIAHPAVVRALKNQKNKADKAKDNIDSLREEINQLQKRRDELKQSVDKMVEQSTSNNAQTDDNVQEENKRLTEQLTKSRSEKAALEEEFLRLKAINSVLRQNLTPSQAKPYLENEPLRDEFIRLSREHLSLVEQSLRQNYSNERARSLGEMETDKSQRITYSEALEANKELFNELEKLKKERDSLHEDLEKAILKRYTIQAQQQISKKLPKSNEEKKLIEELKKAKNNYLKQKTVYLKDLQKSQLITIENKYTAVYNEITDLRQKTFNDVTNKRNEMKSLREKYDQLQPLYEESRISEEEDIEYNGKIISLDECKEMMDNIINDYKQGMIEAQKIATKEAQDELKIISKAADEFEENAKEMAAWTDEVYATLLQTQAKVQVLGIQNDVLQKKLKDDKFDVDKALNSELQKAIENGNKTNEILERVKEEMRGLLSDLGLEYDDEMTPEQMMEAADSVLSN</sequence>
<feature type="region of interest" description="Disordered" evidence="2">
    <location>
        <begin position="393"/>
        <end position="432"/>
    </location>
</feature>
<evidence type="ECO:0000313" key="3">
    <source>
        <dbReference type="EMBL" id="EAY00821.1"/>
    </source>
</evidence>